<dbReference type="AlphaFoldDB" id="A0A0A8YFS1"/>
<protein>
    <submittedName>
        <fullName evidence="1">Uncharacterized protein</fullName>
    </submittedName>
</protein>
<name>A0A0A8YFS1_ARUDO</name>
<reference evidence="1" key="2">
    <citation type="journal article" date="2015" name="Data Brief">
        <title>Shoot transcriptome of the giant reed, Arundo donax.</title>
        <authorList>
            <person name="Barrero R.A."/>
            <person name="Guerrero F.D."/>
            <person name="Moolhuijzen P."/>
            <person name="Goolsby J.A."/>
            <person name="Tidwell J."/>
            <person name="Bellgard S.E."/>
            <person name="Bellgard M.I."/>
        </authorList>
    </citation>
    <scope>NUCLEOTIDE SEQUENCE</scope>
    <source>
        <tissue evidence="1">Shoot tissue taken approximately 20 cm above the soil surface</tissue>
    </source>
</reference>
<accession>A0A0A8YFS1</accession>
<proteinExistence type="predicted"/>
<evidence type="ECO:0000313" key="1">
    <source>
        <dbReference type="EMBL" id="JAD24090.1"/>
    </source>
</evidence>
<reference evidence="1" key="1">
    <citation type="submission" date="2014-09" db="EMBL/GenBank/DDBJ databases">
        <authorList>
            <person name="Magalhaes I.L.F."/>
            <person name="Oliveira U."/>
            <person name="Santos F.R."/>
            <person name="Vidigal T.H.D.A."/>
            <person name="Brescovit A.D."/>
            <person name="Santos A.J."/>
        </authorList>
    </citation>
    <scope>NUCLEOTIDE SEQUENCE</scope>
    <source>
        <tissue evidence="1">Shoot tissue taken approximately 20 cm above the soil surface</tissue>
    </source>
</reference>
<sequence length="35" mass="4067">MLRALIFQYLCLRLVLRRIQSVRIRLQPGGVLASI</sequence>
<organism evidence="1">
    <name type="scientific">Arundo donax</name>
    <name type="common">Giant reed</name>
    <name type="synonym">Donax arundinaceus</name>
    <dbReference type="NCBI Taxonomy" id="35708"/>
    <lineage>
        <taxon>Eukaryota</taxon>
        <taxon>Viridiplantae</taxon>
        <taxon>Streptophyta</taxon>
        <taxon>Embryophyta</taxon>
        <taxon>Tracheophyta</taxon>
        <taxon>Spermatophyta</taxon>
        <taxon>Magnoliopsida</taxon>
        <taxon>Liliopsida</taxon>
        <taxon>Poales</taxon>
        <taxon>Poaceae</taxon>
        <taxon>PACMAD clade</taxon>
        <taxon>Arundinoideae</taxon>
        <taxon>Arundineae</taxon>
        <taxon>Arundo</taxon>
    </lineage>
</organism>
<dbReference type="EMBL" id="GBRH01273805">
    <property type="protein sequence ID" value="JAD24090.1"/>
    <property type="molecule type" value="Transcribed_RNA"/>
</dbReference>